<dbReference type="OrthoDB" id="1081007at2759"/>
<reference evidence="2 3" key="1">
    <citation type="submission" date="2015-09" db="EMBL/GenBank/DDBJ databases">
        <title>Draft genome of the parasitic nematode Teladorsagia circumcincta isolate WARC Sus (inbred).</title>
        <authorList>
            <person name="Mitreva M."/>
        </authorList>
    </citation>
    <scope>NUCLEOTIDE SEQUENCE [LARGE SCALE GENOMIC DNA]</scope>
    <source>
        <strain evidence="2 3">S</strain>
    </source>
</reference>
<keyword evidence="3" id="KW-1185">Reference proteome</keyword>
<protein>
    <submittedName>
        <fullName evidence="2">Uncharacterized protein</fullName>
    </submittedName>
</protein>
<evidence type="ECO:0000313" key="3">
    <source>
        <dbReference type="Proteomes" id="UP000230423"/>
    </source>
</evidence>
<dbReference type="GO" id="GO:0005886">
    <property type="term" value="C:plasma membrane"/>
    <property type="evidence" value="ECO:0007669"/>
    <property type="project" value="TreeGrafter"/>
</dbReference>
<name>A0A2G9TF12_TELCI</name>
<gene>
    <name evidence="2" type="ORF">TELCIR_22059</name>
</gene>
<proteinExistence type="predicted"/>
<dbReference type="InterPro" id="IPR029055">
    <property type="entry name" value="Ntn_hydrolases_N"/>
</dbReference>
<evidence type="ECO:0000256" key="1">
    <source>
        <dbReference type="PIRSR" id="PIRSR600101-2"/>
    </source>
</evidence>
<dbReference type="GO" id="GO:0036374">
    <property type="term" value="F:glutathione hydrolase activity"/>
    <property type="evidence" value="ECO:0007669"/>
    <property type="project" value="InterPro"/>
</dbReference>
<dbReference type="PANTHER" id="PTHR11686:SF69">
    <property type="entry name" value="GAMMA-GLUTAMYLTRANSPEPTIDASE 1"/>
    <property type="match status" value="1"/>
</dbReference>
<dbReference type="EMBL" id="KZ375252">
    <property type="protein sequence ID" value="PIO56541.1"/>
    <property type="molecule type" value="Genomic_DNA"/>
</dbReference>
<dbReference type="GO" id="GO:0006751">
    <property type="term" value="P:glutathione catabolic process"/>
    <property type="evidence" value="ECO:0007669"/>
    <property type="project" value="InterPro"/>
</dbReference>
<dbReference type="Pfam" id="PF01019">
    <property type="entry name" value="G_glu_transpept"/>
    <property type="match status" value="1"/>
</dbReference>
<dbReference type="PANTHER" id="PTHR11686">
    <property type="entry name" value="GAMMA GLUTAMYL TRANSPEPTIDASE"/>
    <property type="match status" value="1"/>
</dbReference>
<feature type="binding site" evidence="1">
    <location>
        <position position="30"/>
    </location>
    <ligand>
        <name>L-glutamate</name>
        <dbReference type="ChEBI" id="CHEBI:29985"/>
    </ligand>
</feature>
<dbReference type="Proteomes" id="UP000230423">
    <property type="component" value="Unassembled WGS sequence"/>
</dbReference>
<dbReference type="SUPFAM" id="SSF56235">
    <property type="entry name" value="N-terminal nucleophile aminohydrolases (Ntn hydrolases)"/>
    <property type="match status" value="1"/>
</dbReference>
<dbReference type="InterPro" id="IPR000101">
    <property type="entry name" value="GGT_peptidase"/>
</dbReference>
<organism evidence="2 3">
    <name type="scientific">Teladorsagia circumcincta</name>
    <name type="common">Brown stomach worm</name>
    <name type="synonym">Ostertagia circumcincta</name>
    <dbReference type="NCBI Taxonomy" id="45464"/>
    <lineage>
        <taxon>Eukaryota</taxon>
        <taxon>Metazoa</taxon>
        <taxon>Ecdysozoa</taxon>
        <taxon>Nematoda</taxon>
        <taxon>Chromadorea</taxon>
        <taxon>Rhabditida</taxon>
        <taxon>Rhabditina</taxon>
        <taxon>Rhabditomorpha</taxon>
        <taxon>Strongyloidea</taxon>
        <taxon>Trichostrongylidae</taxon>
        <taxon>Teladorsagia</taxon>
    </lineage>
</organism>
<evidence type="ECO:0000313" key="2">
    <source>
        <dbReference type="EMBL" id="PIO56541.1"/>
    </source>
</evidence>
<sequence length="60" mass="6670">MDSHSAGLGGGHFMTIYNATTQQCTVIDAREVAPKAATEEMFKDRWNASRIGELQRKSQK</sequence>
<accession>A0A2G9TF12</accession>
<dbReference type="AlphaFoldDB" id="A0A2G9TF12"/>